<accession>B3S629</accession>
<name>B3S629_TRIAD</name>
<proteinExistence type="predicted"/>
<organism evidence="2 3">
    <name type="scientific">Trichoplax adhaerens</name>
    <name type="common">Trichoplax reptans</name>
    <dbReference type="NCBI Taxonomy" id="10228"/>
    <lineage>
        <taxon>Eukaryota</taxon>
        <taxon>Metazoa</taxon>
        <taxon>Placozoa</taxon>
        <taxon>Uniplacotomia</taxon>
        <taxon>Trichoplacea</taxon>
        <taxon>Trichoplacidae</taxon>
        <taxon>Trichoplax</taxon>
    </lineage>
</organism>
<feature type="region of interest" description="Disordered" evidence="1">
    <location>
        <begin position="471"/>
        <end position="509"/>
    </location>
</feature>
<feature type="compositionally biased region" description="Polar residues" evidence="1">
    <location>
        <begin position="499"/>
        <end position="509"/>
    </location>
</feature>
<dbReference type="Proteomes" id="UP000009022">
    <property type="component" value="Unassembled WGS sequence"/>
</dbReference>
<dbReference type="STRING" id="10228.B3S629"/>
<evidence type="ECO:0008006" key="4">
    <source>
        <dbReference type="Google" id="ProtNLM"/>
    </source>
</evidence>
<dbReference type="InParanoid" id="B3S629"/>
<dbReference type="AlphaFoldDB" id="B3S629"/>
<dbReference type="CTD" id="6756909"/>
<protein>
    <recommendedName>
        <fullName evidence="4">DUF3719 domain-containing protein</fullName>
    </recommendedName>
</protein>
<gene>
    <name evidence="2" type="ORF">TRIADDRAFT_59656</name>
</gene>
<evidence type="ECO:0000256" key="1">
    <source>
        <dbReference type="SAM" id="MobiDB-lite"/>
    </source>
</evidence>
<evidence type="ECO:0000313" key="2">
    <source>
        <dbReference type="EMBL" id="EDV21688.1"/>
    </source>
</evidence>
<dbReference type="eggNOG" id="ENOG502SDY9">
    <property type="taxonomic scope" value="Eukaryota"/>
</dbReference>
<dbReference type="PANTHER" id="PTHR31997:SF1">
    <property type="entry name" value="AGAP003710-PA"/>
    <property type="match status" value="1"/>
</dbReference>
<dbReference type="KEGG" id="tad:TRIADDRAFT_59656"/>
<reference evidence="2 3" key="1">
    <citation type="journal article" date="2008" name="Nature">
        <title>The Trichoplax genome and the nature of placozoans.</title>
        <authorList>
            <person name="Srivastava M."/>
            <person name="Begovic E."/>
            <person name="Chapman J."/>
            <person name="Putnam N.H."/>
            <person name="Hellsten U."/>
            <person name="Kawashima T."/>
            <person name="Kuo A."/>
            <person name="Mitros T."/>
            <person name="Salamov A."/>
            <person name="Carpenter M.L."/>
            <person name="Signorovitch A.Y."/>
            <person name="Moreno M.A."/>
            <person name="Kamm K."/>
            <person name="Grimwood J."/>
            <person name="Schmutz J."/>
            <person name="Shapiro H."/>
            <person name="Grigoriev I.V."/>
            <person name="Buss L.W."/>
            <person name="Schierwater B."/>
            <person name="Dellaporta S.L."/>
            <person name="Rokhsar D.S."/>
        </authorList>
    </citation>
    <scope>NUCLEOTIDE SEQUENCE [LARGE SCALE GENOMIC DNA]</scope>
    <source>
        <strain evidence="2 3">Grell-BS-1999</strain>
    </source>
</reference>
<dbReference type="GeneID" id="6756909"/>
<keyword evidence="3" id="KW-1185">Reference proteome</keyword>
<dbReference type="RefSeq" id="XP_002115836.1">
    <property type="nucleotide sequence ID" value="XM_002115800.1"/>
</dbReference>
<dbReference type="InterPro" id="IPR039630">
    <property type="entry name" value="FAM149"/>
</dbReference>
<dbReference type="EMBL" id="DS985252">
    <property type="protein sequence ID" value="EDV21688.1"/>
    <property type="molecule type" value="Genomic_DNA"/>
</dbReference>
<evidence type="ECO:0000313" key="3">
    <source>
        <dbReference type="Proteomes" id="UP000009022"/>
    </source>
</evidence>
<sequence length="547" mass="60231">MDYTYQREEPLEIRGVSHFSSSKLQSFPNEVKPSKHLQHLDSIEPVKEREFFVNDATACSVTGSFRSSIYSVGWGSNEYEKDAASAVQQLFSDFESSLYGEAACKADVDLNKIKLRDLHVLGHHVDLASGDEQININSGAEIFASDGEVQEYLAYDSWETDAKELLRRSRHGIPPVTPDACAQDSIISHIMNCIWSDIVIWLRDLFSILHERSSENGGCTPVSRIHSYSSVKRKLVATEGIGYEPATPMLKSYNHAMHQGRLRTGIAMSLSNNSVSTDYETLQGVMTIRSLAPRRRATTASAVAYDARLRTPLLQHRPDSSQYSNISNGKTKTGVGYTPVTVSRLASAKPPRKLSPIEQAKTPPNNSNVLSSSVSISGIIRGNKVGQYYHNIGSGSRHVAVLPNNSISSVANSKDTNSTVSAFWNLKSVALPPIEKITERNNIPTSSIKLNTKNSDFGTVKSESTEELRKSFVSGKHLAHDSRPSSTHSTKPFGELKSPGTNNKRLSLTHQKPVINGIIGTSMGINLLYRLERKESAESDEHKSDNL</sequence>
<dbReference type="PANTHER" id="PTHR31997">
    <property type="entry name" value="AGAP003710-PA"/>
    <property type="match status" value="1"/>
</dbReference>
<feature type="region of interest" description="Disordered" evidence="1">
    <location>
        <begin position="346"/>
        <end position="369"/>
    </location>
</feature>
<dbReference type="HOGENOM" id="CLU_498151_0_0_1"/>
<dbReference type="OrthoDB" id="2134133at2759"/>